<dbReference type="AlphaFoldDB" id="A0AAD7A5D0"/>
<organism evidence="1 2">
    <name type="scientific">Mycena albidolilacea</name>
    <dbReference type="NCBI Taxonomy" id="1033008"/>
    <lineage>
        <taxon>Eukaryota</taxon>
        <taxon>Fungi</taxon>
        <taxon>Dikarya</taxon>
        <taxon>Basidiomycota</taxon>
        <taxon>Agaricomycotina</taxon>
        <taxon>Agaricomycetes</taxon>
        <taxon>Agaricomycetidae</taxon>
        <taxon>Agaricales</taxon>
        <taxon>Marasmiineae</taxon>
        <taxon>Mycenaceae</taxon>
        <taxon>Mycena</taxon>
    </lineage>
</organism>
<evidence type="ECO:0000313" key="1">
    <source>
        <dbReference type="EMBL" id="KAJ7349756.1"/>
    </source>
</evidence>
<comment type="caution">
    <text evidence="1">The sequence shown here is derived from an EMBL/GenBank/DDBJ whole genome shotgun (WGS) entry which is preliminary data.</text>
</comment>
<keyword evidence="2" id="KW-1185">Reference proteome</keyword>
<proteinExistence type="predicted"/>
<name>A0AAD7A5D0_9AGAR</name>
<dbReference type="EMBL" id="JARIHO010000015">
    <property type="protein sequence ID" value="KAJ7349756.1"/>
    <property type="molecule type" value="Genomic_DNA"/>
</dbReference>
<reference evidence="1" key="1">
    <citation type="submission" date="2023-03" db="EMBL/GenBank/DDBJ databases">
        <title>Massive genome expansion in bonnet fungi (Mycena s.s.) driven by repeated elements and novel gene families across ecological guilds.</title>
        <authorList>
            <consortium name="Lawrence Berkeley National Laboratory"/>
            <person name="Harder C.B."/>
            <person name="Miyauchi S."/>
            <person name="Viragh M."/>
            <person name="Kuo A."/>
            <person name="Thoen E."/>
            <person name="Andreopoulos B."/>
            <person name="Lu D."/>
            <person name="Skrede I."/>
            <person name="Drula E."/>
            <person name="Henrissat B."/>
            <person name="Morin E."/>
            <person name="Kohler A."/>
            <person name="Barry K."/>
            <person name="LaButti K."/>
            <person name="Morin E."/>
            <person name="Salamov A."/>
            <person name="Lipzen A."/>
            <person name="Mereny Z."/>
            <person name="Hegedus B."/>
            <person name="Baldrian P."/>
            <person name="Stursova M."/>
            <person name="Weitz H."/>
            <person name="Taylor A."/>
            <person name="Grigoriev I.V."/>
            <person name="Nagy L.G."/>
            <person name="Martin F."/>
            <person name="Kauserud H."/>
        </authorList>
    </citation>
    <scope>NUCLEOTIDE SEQUENCE</scope>
    <source>
        <strain evidence="1">CBHHK002</strain>
    </source>
</reference>
<sequence>MLNGKSAVFGRCRKWENERIQLEADSTIGAGGYLGRRERVAVTSQAPVVIQIAGQFAQDLRGNQGTDTQLSNLSPARRRHVPQALSIVTATLPHFQMGRGVSHAPTAAGLVSAKVERRARGQSSRKFCQGGMGSSNGGANKIWLNQRLGGLDASRTKQMSMDGEAGKLEMIRAADSGIWSVGVYRRIALQSPNGDARTGSLKERTWR</sequence>
<evidence type="ECO:0000313" key="2">
    <source>
        <dbReference type="Proteomes" id="UP001218218"/>
    </source>
</evidence>
<gene>
    <name evidence="1" type="ORF">DFH08DRAFT_807103</name>
</gene>
<accession>A0AAD7A5D0</accession>
<dbReference type="Proteomes" id="UP001218218">
    <property type="component" value="Unassembled WGS sequence"/>
</dbReference>
<protein>
    <submittedName>
        <fullName evidence="1">Uncharacterized protein</fullName>
    </submittedName>
</protein>